<dbReference type="EC" id="2.1.1.44" evidence="5"/>
<dbReference type="PATRIC" id="fig|1279009.4.peg.1542"/>
<keyword evidence="2 5" id="KW-0808">Transferase</keyword>
<feature type="compositionally biased region" description="Basic and acidic residues" evidence="3">
    <location>
        <begin position="25"/>
        <end position="42"/>
    </location>
</feature>
<dbReference type="InterPro" id="IPR035094">
    <property type="entry name" value="EgtD"/>
</dbReference>
<proteinExistence type="predicted"/>
<organism evidence="5 6">
    <name type="scientific">Cesiribacter andamanensis AMV16</name>
    <dbReference type="NCBI Taxonomy" id="1279009"/>
    <lineage>
        <taxon>Bacteria</taxon>
        <taxon>Pseudomonadati</taxon>
        <taxon>Bacteroidota</taxon>
        <taxon>Cytophagia</taxon>
        <taxon>Cytophagales</taxon>
        <taxon>Cesiribacteraceae</taxon>
        <taxon>Cesiribacter</taxon>
    </lineage>
</organism>
<reference evidence="5 6" key="1">
    <citation type="journal article" date="2013" name="Genome Announc.">
        <title>Draft Genome Sequence of Cesiribacter andamanensis Strain AMV16T, Isolated from a Soil Sample from a Mud Volcano in the Andaman Islands, India.</title>
        <authorList>
            <person name="Shivaji S."/>
            <person name="Ara S."/>
            <person name="Begum Z."/>
            <person name="Srinivas T.N."/>
            <person name="Singh A."/>
            <person name="Kumar Pinnaka A."/>
        </authorList>
    </citation>
    <scope>NUCLEOTIDE SEQUENCE [LARGE SCALE GENOMIC DNA]</scope>
    <source>
        <strain evidence="5 6">AMV16</strain>
    </source>
</reference>
<dbReference type="NCBIfam" id="TIGR03438">
    <property type="entry name" value="egtD_ergothio"/>
    <property type="match status" value="1"/>
</dbReference>
<evidence type="ECO:0000313" key="6">
    <source>
        <dbReference type="Proteomes" id="UP000011910"/>
    </source>
</evidence>
<dbReference type="STRING" id="1279009.ADICEAN_01524"/>
<evidence type="ECO:0000256" key="2">
    <source>
        <dbReference type="ARBA" id="ARBA00022679"/>
    </source>
</evidence>
<dbReference type="Pfam" id="PF10017">
    <property type="entry name" value="Methyltransf_33"/>
    <property type="match status" value="1"/>
</dbReference>
<dbReference type="GO" id="GO:0032259">
    <property type="term" value="P:methylation"/>
    <property type="evidence" value="ECO:0007669"/>
    <property type="project" value="UniProtKB-KW"/>
</dbReference>
<accession>M7N813</accession>
<gene>
    <name evidence="5" type="primary">egtD</name>
    <name evidence="5" type="ORF">ADICEAN_01524</name>
</gene>
<evidence type="ECO:0000256" key="3">
    <source>
        <dbReference type="SAM" id="MobiDB-lite"/>
    </source>
</evidence>
<dbReference type="InterPro" id="IPR029063">
    <property type="entry name" value="SAM-dependent_MTases_sf"/>
</dbReference>
<feature type="region of interest" description="Disordered" evidence="3">
    <location>
        <begin position="1"/>
        <end position="48"/>
    </location>
</feature>
<sequence length="368" mass="41765">MSSSHRSANTKTTAAGGSNAPSQDAGHRDAGHRDAGHRDAGHRSAGRRPVLPAPLLQFAWDVRQGLSASPKQLSSKYFYDKQGDALFQAIMHMPEYYLTRSEYEILDMHKERLLQLFCNDSGRFNLIEFGAGDGLKTKLLLRHFTGAGIDFRYIPIDISQNVLETLTADLRQSIPGLQVEGICDDYFRALHQLGQTSDRRNVVLFMGSNIGNFSEPQALDFLSRLSSELNPHDLILIGFDLKKDPGQILAAYNDRAGITRAFNLNLLQRINGELGGEFDLDQWEHYPLYDPISGEARSYLMSRRAQQVYIEALDETYQFAAWEPIHVEISRKYDLAAIGHYASNTNFRLVEHFFDCRHYFVDSLWEKI</sequence>
<dbReference type="eggNOG" id="COG4301">
    <property type="taxonomic scope" value="Bacteria"/>
</dbReference>
<evidence type="ECO:0000259" key="4">
    <source>
        <dbReference type="Pfam" id="PF10017"/>
    </source>
</evidence>
<dbReference type="OrthoDB" id="5289726at2"/>
<dbReference type="RefSeq" id="WP_009194922.1">
    <property type="nucleotide sequence ID" value="NZ_AODQ01000028.1"/>
</dbReference>
<dbReference type="PANTHER" id="PTHR43397">
    <property type="entry name" value="ERGOTHIONEINE BIOSYNTHESIS PROTEIN 1"/>
    <property type="match status" value="1"/>
</dbReference>
<dbReference type="InterPro" id="IPR017804">
    <property type="entry name" value="MeTrfase_EgtD-like"/>
</dbReference>
<evidence type="ECO:0000256" key="1">
    <source>
        <dbReference type="ARBA" id="ARBA00022603"/>
    </source>
</evidence>
<dbReference type="Gene3D" id="3.40.50.150">
    <property type="entry name" value="Vaccinia Virus protein VP39"/>
    <property type="match status" value="1"/>
</dbReference>
<dbReference type="Proteomes" id="UP000011910">
    <property type="component" value="Unassembled WGS sequence"/>
</dbReference>
<dbReference type="GO" id="GO:0052706">
    <property type="term" value="F:L-histidine N(alpha)-methyltransferase activity"/>
    <property type="evidence" value="ECO:0007669"/>
    <property type="project" value="UniProtKB-EC"/>
</dbReference>
<protein>
    <submittedName>
        <fullName evidence="5">Histidine-specific methyltransferase EgtD</fullName>
        <ecNumber evidence="5">2.1.1.44</ecNumber>
    </submittedName>
</protein>
<dbReference type="SUPFAM" id="SSF53335">
    <property type="entry name" value="S-adenosyl-L-methionine-dependent methyltransferases"/>
    <property type="match status" value="1"/>
</dbReference>
<dbReference type="InterPro" id="IPR019257">
    <property type="entry name" value="MeTrfase_dom"/>
</dbReference>
<feature type="compositionally biased region" description="Polar residues" evidence="3">
    <location>
        <begin position="1"/>
        <end position="22"/>
    </location>
</feature>
<keyword evidence="6" id="KW-1185">Reference proteome</keyword>
<comment type="caution">
    <text evidence="5">The sequence shown here is derived from an EMBL/GenBank/DDBJ whole genome shotgun (WGS) entry which is preliminary data.</text>
</comment>
<dbReference type="PANTHER" id="PTHR43397:SF1">
    <property type="entry name" value="ERGOTHIONEINE BIOSYNTHESIS PROTEIN 1"/>
    <property type="match status" value="1"/>
</dbReference>
<dbReference type="PIRSF" id="PIRSF018005">
    <property type="entry name" value="UCP018005"/>
    <property type="match status" value="1"/>
</dbReference>
<keyword evidence="1 5" id="KW-0489">Methyltransferase</keyword>
<dbReference type="AlphaFoldDB" id="M7N813"/>
<feature type="domain" description="Histidine-specific methyltransferase SAM-dependent" evidence="4">
    <location>
        <begin position="60"/>
        <end position="366"/>
    </location>
</feature>
<name>M7N813_9BACT</name>
<evidence type="ECO:0000313" key="5">
    <source>
        <dbReference type="EMBL" id="EMR03346.1"/>
    </source>
</evidence>
<dbReference type="EMBL" id="AODQ01000028">
    <property type="protein sequence ID" value="EMR03346.1"/>
    <property type="molecule type" value="Genomic_DNA"/>
</dbReference>
<dbReference type="InterPro" id="IPR051128">
    <property type="entry name" value="EgtD_Methyltrsf_superfamily"/>
</dbReference>